<proteinExistence type="predicted"/>
<name>A0A8H7U180_9APHY</name>
<organism evidence="2 3">
    <name type="scientific">Rhodonia placenta</name>
    <dbReference type="NCBI Taxonomy" id="104341"/>
    <lineage>
        <taxon>Eukaryota</taxon>
        <taxon>Fungi</taxon>
        <taxon>Dikarya</taxon>
        <taxon>Basidiomycota</taxon>
        <taxon>Agaricomycotina</taxon>
        <taxon>Agaricomycetes</taxon>
        <taxon>Polyporales</taxon>
        <taxon>Adustoporiaceae</taxon>
        <taxon>Rhodonia</taxon>
    </lineage>
</organism>
<dbReference type="InterPro" id="IPR008271">
    <property type="entry name" value="Ser/Thr_kinase_AS"/>
</dbReference>
<accession>A0A8H7U180</accession>
<dbReference type="GO" id="GO:0004674">
    <property type="term" value="F:protein serine/threonine kinase activity"/>
    <property type="evidence" value="ECO:0007669"/>
    <property type="project" value="TreeGrafter"/>
</dbReference>
<reference evidence="2" key="2">
    <citation type="journal article" name="Front. Microbiol.">
        <title>Degradative Capacity of Two Strains of Rhodonia placenta: From Phenotype to Genotype.</title>
        <authorList>
            <person name="Kolle M."/>
            <person name="Horta M.A.C."/>
            <person name="Nowrousian M."/>
            <person name="Ohm R.A."/>
            <person name="Benz J.P."/>
            <person name="Pilgard A."/>
        </authorList>
    </citation>
    <scope>NUCLEOTIDE SEQUENCE</scope>
    <source>
        <strain evidence="2">FPRL280</strain>
    </source>
</reference>
<dbReference type="PANTHER" id="PTHR44329">
    <property type="entry name" value="SERINE/THREONINE-PROTEIN KINASE TNNI3K-RELATED"/>
    <property type="match status" value="1"/>
</dbReference>
<dbReference type="PROSITE" id="PS00108">
    <property type="entry name" value="PROTEIN_KINASE_ST"/>
    <property type="match status" value="1"/>
</dbReference>
<evidence type="ECO:0000313" key="3">
    <source>
        <dbReference type="Proteomes" id="UP000639403"/>
    </source>
</evidence>
<dbReference type="PROSITE" id="PS50011">
    <property type="entry name" value="PROTEIN_KINASE_DOM"/>
    <property type="match status" value="1"/>
</dbReference>
<sequence length="226" mass="25602">MWFKEAVVWRFIKHTNIVPFLGVEEDGDSLSLISEWMPGEDTRKYIKTHPDSNRLSLIMDAAQGLLYLHETGIVHGDLKSTNILVDIDGRARLADFGLARVVYNNESFNHESNAIPKQGALVWSAPELLAPGRFGLEDQDPSQESDVYAFAMVIWEIFTGVYPYSGDVMAAYSILNGIRPPRPADATELGLSDSIWHLMERCWDQDRHNRPTMEIVVEELRRAIGE</sequence>
<dbReference type="InterPro" id="IPR011009">
    <property type="entry name" value="Kinase-like_dom_sf"/>
</dbReference>
<feature type="domain" description="Protein kinase" evidence="1">
    <location>
        <begin position="1"/>
        <end position="224"/>
    </location>
</feature>
<dbReference type="Gene3D" id="1.10.510.10">
    <property type="entry name" value="Transferase(Phosphotransferase) domain 1"/>
    <property type="match status" value="1"/>
</dbReference>
<dbReference type="GO" id="GO:0005524">
    <property type="term" value="F:ATP binding"/>
    <property type="evidence" value="ECO:0007669"/>
    <property type="project" value="InterPro"/>
</dbReference>
<dbReference type="InterPro" id="IPR001245">
    <property type="entry name" value="Ser-Thr/Tyr_kinase_cat_dom"/>
</dbReference>
<dbReference type="EMBL" id="JADOXO010000117">
    <property type="protein sequence ID" value="KAF9812934.1"/>
    <property type="molecule type" value="Genomic_DNA"/>
</dbReference>
<comment type="caution">
    <text evidence="2">The sequence shown here is derived from an EMBL/GenBank/DDBJ whole genome shotgun (WGS) entry which is preliminary data.</text>
</comment>
<dbReference type="SUPFAM" id="SSF56112">
    <property type="entry name" value="Protein kinase-like (PK-like)"/>
    <property type="match status" value="1"/>
</dbReference>
<reference evidence="2" key="1">
    <citation type="submission" date="2020-11" db="EMBL/GenBank/DDBJ databases">
        <authorList>
            <person name="Koelle M."/>
            <person name="Horta M.A.C."/>
            <person name="Nowrousian M."/>
            <person name="Ohm R.A."/>
            <person name="Benz P."/>
            <person name="Pilgard A."/>
        </authorList>
    </citation>
    <scope>NUCLEOTIDE SEQUENCE</scope>
    <source>
        <strain evidence="2">FPRL280</strain>
    </source>
</reference>
<dbReference type="SMART" id="SM00220">
    <property type="entry name" value="S_TKc"/>
    <property type="match status" value="1"/>
</dbReference>
<dbReference type="InterPro" id="IPR051681">
    <property type="entry name" value="Ser/Thr_Kinases-Pseudokinases"/>
</dbReference>
<dbReference type="Pfam" id="PF07714">
    <property type="entry name" value="PK_Tyr_Ser-Thr"/>
    <property type="match status" value="1"/>
</dbReference>
<dbReference type="PANTHER" id="PTHR44329:SF214">
    <property type="entry name" value="PROTEIN KINASE DOMAIN-CONTAINING PROTEIN"/>
    <property type="match status" value="1"/>
</dbReference>
<dbReference type="AlphaFoldDB" id="A0A8H7U180"/>
<dbReference type="PIRSF" id="PIRSF000654">
    <property type="entry name" value="Integrin-linked_kinase"/>
    <property type="match status" value="1"/>
</dbReference>
<gene>
    <name evidence="2" type="ORF">IEO21_05889</name>
</gene>
<protein>
    <recommendedName>
        <fullName evidence="1">Protein kinase domain-containing protein</fullName>
    </recommendedName>
</protein>
<dbReference type="InterPro" id="IPR000719">
    <property type="entry name" value="Prot_kinase_dom"/>
</dbReference>
<evidence type="ECO:0000259" key="1">
    <source>
        <dbReference type="PROSITE" id="PS50011"/>
    </source>
</evidence>
<evidence type="ECO:0000313" key="2">
    <source>
        <dbReference type="EMBL" id="KAF9812934.1"/>
    </source>
</evidence>
<dbReference type="Proteomes" id="UP000639403">
    <property type="component" value="Unassembled WGS sequence"/>
</dbReference>